<keyword evidence="3" id="KW-1185">Reference proteome</keyword>
<name>A0ABW2ID77_9BURK</name>
<evidence type="ECO:0000313" key="3">
    <source>
        <dbReference type="Proteomes" id="UP001596542"/>
    </source>
</evidence>
<accession>A0ABW2ID77</accession>
<dbReference type="Proteomes" id="UP001596542">
    <property type="component" value="Unassembled WGS sequence"/>
</dbReference>
<dbReference type="EMBL" id="JBHTBU010000002">
    <property type="protein sequence ID" value="MFC7289005.1"/>
    <property type="molecule type" value="Genomic_DNA"/>
</dbReference>
<organism evidence="2 3">
    <name type="scientific">Herminiimonas glaciei</name>
    <dbReference type="NCBI Taxonomy" id="523788"/>
    <lineage>
        <taxon>Bacteria</taxon>
        <taxon>Pseudomonadati</taxon>
        <taxon>Pseudomonadota</taxon>
        <taxon>Betaproteobacteria</taxon>
        <taxon>Burkholderiales</taxon>
        <taxon>Oxalobacteraceae</taxon>
        <taxon>Herminiimonas</taxon>
    </lineage>
</organism>
<reference evidence="3" key="1">
    <citation type="journal article" date="2019" name="Int. J. Syst. Evol. Microbiol.">
        <title>The Global Catalogue of Microorganisms (GCM) 10K type strain sequencing project: providing services to taxonomists for standard genome sequencing and annotation.</title>
        <authorList>
            <consortium name="The Broad Institute Genomics Platform"/>
            <consortium name="The Broad Institute Genome Sequencing Center for Infectious Disease"/>
            <person name="Wu L."/>
            <person name="Ma J."/>
        </authorList>
    </citation>
    <scope>NUCLEOTIDE SEQUENCE [LARGE SCALE GENOMIC DNA]</scope>
    <source>
        <strain evidence="3">KACC 12508</strain>
    </source>
</reference>
<feature type="chain" id="PRO_5046518320" description="DUF4198 domain-containing protein" evidence="1">
    <location>
        <begin position="25"/>
        <end position="207"/>
    </location>
</feature>
<feature type="signal peptide" evidence="1">
    <location>
        <begin position="1"/>
        <end position="24"/>
    </location>
</feature>
<sequence length="207" mass="22237">MRISFSPFALLATSLFLTSAAAHADYVWLERDTTGAAHAYVGEFEAAKGAPGTITGARAFMADGKDLPLSVEAERLNIAAPASGDLRLAATRSSDKGVLNYFQAKNGRSETKAVNDLELVPTEANGNTFKLVWKGNTVAASQVNVETSEGWRRVLKPAKDGTVTLTTPFPARYLLEVSARVNGSVTLDGKKYDDVRHTATLTFEVKK</sequence>
<evidence type="ECO:0008006" key="4">
    <source>
        <dbReference type="Google" id="ProtNLM"/>
    </source>
</evidence>
<comment type="caution">
    <text evidence="2">The sequence shown here is derived from an EMBL/GenBank/DDBJ whole genome shotgun (WGS) entry which is preliminary data.</text>
</comment>
<evidence type="ECO:0000313" key="2">
    <source>
        <dbReference type="EMBL" id="MFC7289005.1"/>
    </source>
</evidence>
<evidence type="ECO:0000256" key="1">
    <source>
        <dbReference type="SAM" id="SignalP"/>
    </source>
</evidence>
<keyword evidence="1" id="KW-0732">Signal</keyword>
<protein>
    <recommendedName>
        <fullName evidence="4">DUF4198 domain-containing protein</fullName>
    </recommendedName>
</protein>
<dbReference type="RefSeq" id="WP_382272390.1">
    <property type="nucleotide sequence ID" value="NZ_JBHTBU010000002.1"/>
</dbReference>
<proteinExistence type="predicted"/>
<gene>
    <name evidence="2" type="ORF">ACFQPC_13220</name>
</gene>